<feature type="binding site" evidence="12">
    <location>
        <begin position="119"/>
        <end position="120"/>
    </location>
    <ligand>
        <name>CoA</name>
        <dbReference type="ChEBI" id="CHEBI:57287"/>
    </ligand>
</feature>
<feature type="binding site" evidence="12">
    <location>
        <position position="192"/>
    </location>
    <ligand>
        <name>CoA</name>
        <dbReference type="ChEBI" id="CHEBI:57287"/>
    </ligand>
</feature>
<dbReference type="Gene3D" id="3.90.470.20">
    <property type="entry name" value="4'-phosphopantetheinyl transferase domain"/>
    <property type="match status" value="1"/>
</dbReference>
<dbReference type="GO" id="GO:0000287">
    <property type="term" value="F:magnesium ion binding"/>
    <property type="evidence" value="ECO:0007669"/>
    <property type="project" value="InterPro"/>
</dbReference>
<keyword evidence="13" id="KW-0479">Metal-binding</keyword>
<dbReference type="GO" id="GO:0009366">
    <property type="term" value="C:enterobactin synthetase complex"/>
    <property type="evidence" value="ECO:0007669"/>
    <property type="project" value="InterPro"/>
</dbReference>
<feature type="domain" description="4'-phosphopantetheinyl transferase N-terminal" evidence="15">
    <location>
        <begin position="64"/>
        <end position="129"/>
    </location>
</feature>
<comment type="catalytic activity">
    <reaction evidence="11">
        <text>apo-[peptidyl-carrier protein] + CoA = holo-[peptidyl-carrier protein] + adenosine 3',5'-bisphosphate + H(+)</text>
        <dbReference type="Rhea" id="RHEA:46228"/>
        <dbReference type="Rhea" id="RHEA-COMP:11479"/>
        <dbReference type="Rhea" id="RHEA-COMP:11480"/>
        <dbReference type="ChEBI" id="CHEBI:15378"/>
        <dbReference type="ChEBI" id="CHEBI:29999"/>
        <dbReference type="ChEBI" id="CHEBI:57287"/>
        <dbReference type="ChEBI" id="CHEBI:58343"/>
        <dbReference type="ChEBI" id="CHEBI:64479"/>
    </reaction>
</comment>
<dbReference type="EMBL" id="CP022742">
    <property type="protein sequence ID" value="ASU24350.1"/>
    <property type="molecule type" value="Genomic_DNA"/>
</dbReference>
<dbReference type="UniPathway" id="UPA00017"/>
<evidence type="ECO:0000256" key="13">
    <source>
        <dbReference type="PIRSR" id="PIRSR603542-2"/>
    </source>
</evidence>
<evidence type="ECO:0000256" key="11">
    <source>
        <dbReference type="ARBA" id="ARBA00049191"/>
    </source>
</evidence>
<accession>A0A223N3V2</accession>
<dbReference type="GO" id="GO:0009239">
    <property type="term" value="P:enterobactin biosynthetic process"/>
    <property type="evidence" value="ECO:0007669"/>
    <property type="project" value="UniProtKB-UniPathway"/>
</dbReference>
<feature type="binding site" evidence="13">
    <location>
        <position position="143"/>
    </location>
    <ligand>
        <name>Mg(2+)</name>
        <dbReference type="ChEBI" id="CHEBI:18420"/>
    </ligand>
</feature>
<comment type="cofactor">
    <cofactor evidence="13">
        <name>Mg(2+)</name>
        <dbReference type="ChEBI" id="CHEBI:18420"/>
    </cofactor>
</comment>
<proteinExistence type="inferred from homology"/>
<evidence type="ECO:0000256" key="12">
    <source>
        <dbReference type="PIRSR" id="PIRSR603542-1"/>
    </source>
</evidence>
<keyword evidence="7" id="KW-0259">Enterobactin biosynthesis</keyword>
<dbReference type="InterPro" id="IPR041354">
    <property type="entry name" value="4PPT_N"/>
</dbReference>
<dbReference type="RefSeq" id="WP_094501915.1">
    <property type="nucleotide sequence ID" value="NZ_CAWNHI010000002.1"/>
</dbReference>
<protein>
    <recommendedName>
        <fullName evidence="5">Enterobactin synthase component D</fullName>
    </recommendedName>
    <alternativeName>
        <fullName evidence="8">4'-phosphopantetheinyl transferase EntD</fullName>
    </alternativeName>
    <alternativeName>
        <fullName evidence="9">Enterochelin synthase D</fullName>
    </alternativeName>
</protein>
<feature type="binding site" evidence="12">
    <location>
        <position position="188"/>
    </location>
    <ligand>
        <name>CoA</name>
        <dbReference type="ChEBI" id="CHEBI:57287"/>
    </ligand>
</feature>
<dbReference type="Pfam" id="PF01648">
    <property type="entry name" value="ACPS"/>
    <property type="match status" value="1"/>
</dbReference>
<evidence type="ECO:0000256" key="10">
    <source>
        <dbReference type="ARBA" id="ARBA00049176"/>
    </source>
</evidence>
<comment type="similarity">
    <text evidence="3">Belongs to the P-Pant transferase superfamily. EntD family.</text>
</comment>
<comment type="subunit">
    <text evidence="4">EntB, EntD, EntE, and EntF form a multienzyme complex called enterobactin synthase.</text>
</comment>
<dbReference type="SUPFAM" id="SSF56214">
    <property type="entry name" value="4'-phosphopantetheinyl transferase"/>
    <property type="match status" value="1"/>
</dbReference>
<feature type="binding site" evidence="12">
    <location>
        <position position="143"/>
    </location>
    <ligand>
        <name>CoA</name>
        <dbReference type="ChEBI" id="CHEBI:57287"/>
    </ligand>
</feature>
<feature type="binding site" evidence="13">
    <location>
        <position position="144"/>
    </location>
    <ligand>
        <name>Mg(2+)</name>
        <dbReference type="ChEBI" id="CHEBI:18420"/>
    </ligand>
</feature>
<keyword evidence="17" id="KW-1185">Reference proteome</keyword>
<dbReference type="Pfam" id="PF17837">
    <property type="entry name" value="4PPT_N"/>
    <property type="match status" value="1"/>
</dbReference>
<evidence type="ECO:0000256" key="4">
    <source>
        <dbReference type="ARBA" id="ARBA00011503"/>
    </source>
</evidence>
<dbReference type="InterPro" id="IPR008278">
    <property type="entry name" value="4-PPantetheinyl_Trfase_dom"/>
</dbReference>
<dbReference type="KEGG" id="vqi:CCZ37_18060"/>
<dbReference type="PRINTS" id="PR01399">
    <property type="entry name" value="ENTSNTHTASED"/>
</dbReference>
<evidence type="ECO:0000256" key="9">
    <source>
        <dbReference type="ARBA" id="ARBA00031996"/>
    </source>
</evidence>
<evidence type="ECO:0000256" key="3">
    <source>
        <dbReference type="ARBA" id="ARBA00008342"/>
    </source>
</evidence>
<comment type="pathway">
    <text evidence="2">Siderophore biosynthesis; enterobactin biosynthesis.</text>
</comment>
<comment type="function">
    <text evidence="1">Involved in the biosynthesis of the siderophore enterobactin (enterochelin), which is a macrocyclic trimeric lactone of N-(2,3-dihydroxybenzoyl)-serine. The serine trilactone serves as a scaffolding for the three catechol functionalities that provide hexadentate coordination for the tightly ligated iron(2+) atoms. Plays an essential role in the assembly of the enterobactin by catalyzing the transfer of the 4'-phosphopantetheine (Ppant) moiety from coenzyme A to the apo-domains of both EntB (ArCP domain) and EntF (PCP domain) to yield their holo-forms which make them competent for the activation of 2,3-dihydroxybenzoate (DHB) and L-serine, respectively.</text>
</comment>
<evidence type="ECO:0000313" key="17">
    <source>
        <dbReference type="Proteomes" id="UP000215148"/>
    </source>
</evidence>
<evidence type="ECO:0000256" key="8">
    <source>
        <dbReference type="ARBA" id="ARBA00029894"/>
    </source>
</evidence>
<keyword evidence="6 16" id="KW-0808">Transferase</keyword>
<feature type="binding site" evidence="12">
    <location>
        <position position="80"/>
    </location>
    <ligand>
        <name>CoA</name>
        <dbReference type="ChEBI" id="CHEBI:57287"/>
    </ligand>
</feature>
<evidence type="ECO:0000256" key="1">
    <source>
        <dbReference type="ARBA" id="ARBA00003937"/>
    </source>
</evidence>
<dbReference type="PANTHER" id="PTHR38096:SF1">
    <property type="entry name" value="ENTEROBACTIN SYNTHASE COMPONENT D"/>
    <property type="match status" value="1"/>
</dbReference>
<dbReference type="InterPro" id="IPR003542">
    <property type="entry name" value="Enbac_synth_compD-like"/>
</dbReference>
<evidence type="ECO:0000256" key="5">
    <source>
        <dbReference type="ARBA" id="ARBA00019087"/>
    </source>
</evidence>
<evidence type="ECO:0000256" key="2">
    <source>
        <dbReference type="ARBA" id="ARBA00004993"/>
    </source>
</evidence>
<feature type="binding site" evidence="12">
    <location>
        <position position="72"/>
    </location>
    <ligand>
        <name>CoA</name>
        <dbReference type="ChEBI" id="CHEBI:57287"/>
    </ligand>
</feature>
<gene>
    <name evidence="16" type="ORF">CCZ37_18060</name>
</gene>
<evidence type="ECO:0000313" key="16">
    <source>
        <dbReference type="EMBL" id="ASU24350.1"/>
    </source>
</evidence>
<comment type="catalytic activity">
    <reaction evidence="10">
        <text>apo-[aryl-carrier protein] + CoA = holo-[aryl-carrier protein] + adenosine 3',5'-bisphosphate + H(+)</text>
        <dbReference type="Rhea" id="RHEA:48404"/>
        <dbReference type="Rhea" id="RHEA-COMP:15903"/>
        <dbReference type="Rhea" id="RHEA-COMP:17557"/>
        <dbReference type="ChEBI" id="CHEBI:15378"/>
        <dbReference type="ChEBI" id="CHEBI:29999"/>
        <dbReference type="ChEBI" id="CHEBI:57287"/>
        <dbReference type="ChEBI" id="CHEBI:58343"/>
        <dbReference type="ChEBI" id="CHEBI:64479"/>
    </reaction>
</comment>
<dbReference type="AlphaFoldDB" id="A0A223N3V2"/>
<reference evidence="16 17" key="1">
    <citation type="submission" date="2017-08" db="EMBL/GenBank/DDBJ databases">
        <title>The Vibrio qinghaiensis sp.-Q67 is a luminous bacteria isolated firstly from Qinghai lake, Qinghai province, China, which has been proved to be very sensitive to detect environmental and food pollutants. Therefore, complete genome analysis of V. qinghaiensis sp.-Q67 highlights the potential application of this strain on detection of hazards in the contaminated environments.</title>
        <authorList>
            <person name="Gong L."/>
        </authorList>
    </citation>
    <scope>NUCLEOTIDE SEQUENCE [LARGE SCALE GENOMIC DNA]</scope>
    <source>
        <strain evidence="16 17">Q67</strain>
    </source>
</reference>
<dbReference type="PANTHER" id="PTHR38096">
    <property type="entry name" value="ENTEROBACTIN SYNTHASE COMPONENT D"/>
    <property type="match status" value="1"/>
</dbReference>
<keyword evidence="13" id="KW-0460">Magnesium</keyword>
<dbReference type="Proteomes" id="UP000215148">
    <property type="component" value="Chromosome 2"/>
</dbReference>
<dbReference type="GO" id="GO:0005886">
    <property type="term" value="C:plasma membrane"/>
    <property type="evidence" value="ECO:0007669"/>
    <property type="project" value="TreeGrafter"/>
</dbReference>
<evidence type="ECO:0000259" key="14">
    <source>
        <dbReference type="Pfam" id="PF01648"/>
    </source>
</evidence>
<evidence type="ECO:0000256" key="7">
    <source>
        <dbReference type="ARBA" id="ARBA00023191"/>
    </source>
</evidence>
<sequence>MATRFPDIDAIVGAHESSEQISGRFINKEQRFLIHGASVSVCQFNQSLYHDTLFKQLSIQCPDELSHAVSARRAEFLAGRYVARLAICTCGGFFASRVQVAIGENRCPIWPDGILGTITHCADIAACAVLPAIQNTRSYIGMDIEKVLATSVVREISNSVCSVSEWQRLASLPFSTDVITTIIFSAKESLFKALYPYIGEYFGFECAQVKSVDPCKQRIWLNLSPSLVAKSGFRELECYYTLQSDFVITFVSQQLLSSTKKNGSICTN</sequence>
<name>A0A223N3V2_9VIBR</name>
<organism evidence="16 17">
    <name type="scientific">Vibrio qinghaiensis</name>
    <dbReference type="NCBI Taxonomy" id="2025808"/>
    <lineage>
        <taxon>Bacteria</taxon>
        <taxon>Pseudomonadati</taxon>
        <taxon>Pseudomonadota</taxon>
        <taxon>Gammaproteobacteria</taxon>
        <taxon>Vibrionales</taxon>
        <taxon>Vibrionaceae</taxon>
        <taxon>Vibrio</taxon>
    </lineage>
</organism>
<evidence type="ECO:0000259" key="15">
    <source>
        <dbReference type="Pfam" id="PF17837"/>
    </source>
</evidence>
<feature type="binding site" evidence="13">
    <location>
        <position position="145"/>
    </location>
    <ligand>
        <name>Mg(2+)</name>
        <dbReference type="ChEBI" id="CHEBI:18420"/>
    </ligand>
</feature>
<feature type="domain" description="4'-phosphopantetheinyl transferase" evidence="14">
    <location>
        <begin position="140"/>
        <end position="213"/>
    </location>
</feature>
<dbReference type="InterPro" id="IPR037143">
    <property type="entry name" value="4-PPantetheinyl_Trfase_dom_sf"/>
</dbReference>
<evidence type="ECO:0000256" key="6">
    <source>
        <dbReference type="ARBA" id="ARBA00022679"/>
    </source>
</evidence>
<dbReference type="GO" id="GO:0008897">
    <property type="term" value="F:holo-[acyl-carrier-protein] synthase activity"/>
    <property type="evidence" value="ECO:0007669"/>
    <property type="project" value="InterPro"/>
</dbReference>